<evidence type="ECO:0000256" key="9">
    <source>
        <dbReference type="ARBA" id="ARBA00047597"/>
    </source>
</evidence>
<reference evidence="11" key="1">
    <citation type="submission" date="2019-08" db="EMBL/GenBank/DDBJ databases">
        <title>Three high-quality genomes provides insights into domestication of ducks.</title>
        <authorList>
            <person name="Hou Z.C."/>
            <person name="Zhu F."/>
            <person name="Yin Z.T."/>
            <person name="Zhang F."/>
        </authorList>
    </citation>
    <scope>NUCLEOTIDE SEQUENCE [LARGE SCALE GENOMIC DNA]</scope>
</reference>
<evidence type="ECO:0000256" key="10">
    <source>
        <dbReference type="RuleBase" id="RU361228"/>
    </source>
</evidence>
<evidence type="ECO:0000256" key="6">
    <source>
        <dbReference type="ARBA" id="ARBA00022857"/>
    </source>
</evidence>
<dbReference type="Gene3D" id="3.90.176.10">
    <property type="entry name" value="Toxin ADP-ribosyltransferase, Chain A, domain 1"/>
    <property type="match status" value="1"/>
</dbReference>
<dbReference type="InterPro" id="IPR050999">
    <property type="entry name" value="ADP-ribosyltransferase_ARG"/>
</dbReference>
<sequence>MEQLGLSWVLLASTLFGTAATGSRRDVRAITEKVMDMAWDSFDDQYQGCSRMMEEKLKTVNLTEFQNKVYADTWRRAAEHWQNQWGNSNRLQVLPQEQAVAVLAYTDGGHLYKQFNTLVREGGCSREHYLQHFPFKTLHFLLTEAVHTLQKTQRPKCNRVYRGIKGIRFTAQLNQTVRFGQFASASFNKSIAQDFGTDTFFVVNTCYGVSIRSFSFYPEQEEVLIPPYEVFKVTKVICYTDGTHIHLDSHSWHSNYNCALLNEKRCKAQPCVFSAGKRRAPSPFPQPAPCWHPSAVINSLFPPPGTSSPREPPHLWRLLLVAAVLAAVGCLWFKCASCNLRFVKVILRPASQGYIQLLVVSPIDLLLLLIW</sequence>
<keyword evidence="4" id="KW-0548">Nucleotidyltransferase</keyword>
<dbReference type="GO" id="GO:0044194">
    <property type="term" value="C:cytolytic granule"/>
    <property type="evidence" value="ECO:0007669"/>
    <property type="project" value="UniProtKB-ARBA"/>
</dbReference>
<dbReference type="Ensembl" id="ENSAPLT00020007262.1">
    <property type="protein sequence ID" value="ENSAPLP00020006758.1"/>
    <property type="gene ID" value="ENSAPLG00020004922.1"/>
</dbReference>
<dbReference type="GO" id="GO:0016779">
    <property type="term" value="F:nucleotidyltransferase activity"/>
    <property type="evidence" value="ECO:0007669"/>
    <property type="project" value="UniProtKB-KW"/>
</dbReference>
<dbReference type="FunFam" id="3.90.176.10:FF:000001">
    <property type="entry name" value="NAD(P)(+)--arginine ADP-ribosyltransferase"/>
    <property type="match status" value="1"/>
</dbReference>
<keyword evidence="7 10" id="KW-0520">NAD</keyword>
<dbReference type="AlphaFoldDB" id="A0A8B9R687"/>
<protein>
    <recommendedName>
        <fullName evidence="10">NAD(P)(+)--arginine ADP-ribosyltransferase</fullName>
        <ecNumber evidence="10">2.4.2.31</ecNumber>
    </recommendedName>
    <alternativeName>
        <fullName evidence="10">Mono(ADP-ribosyl)transferase</fullName>
    </alternativeName>
</protein>
<dbReference type="GO" id="GO:0046677">
    <property type="term" value="P:response to antibiotic"/>
    <property type="evidence" value="ECO:0007669"/>
    <property type="project" value="UniProtKB-ARBA"/>
</dbReference>
<comment type="catalytic activity">
    <reaction evidence="9 10">
        <text>L-arginyl-[protein] + NAD(+) = N(omega)-(ADP-D-ribosyl)-L-arginyl-[protein] + nicotinamide + H(+)</text>
        <dbReference type="Rhea" id="RHEA:19149"/>
        <dbReference type="Rhea" id="RHEA-COMP:10532"/>
        <dbReference type="Rhea" id="RHEA-COMP:15087"/>
        <dbReference type="ChEBI" id="CHEBI:15378"/>
        <dbReference type="ChEBI" id="CHEBI:17154"/>
        <dbReference type="ChEBI" id="CHEBI:29965"/>
        <dbReference type="ChEBI" id="CHEBI:57540"/>
        <dbReference type="ChEBI" id="CHEBI:142554"/>
        <dbReference type="EC" id="2.4.2.31"/>
    </reaction>
</comment>
<dbReference type="GO" id="GO:0005615">
    <property type="term" value="C:extracellular space"/>
    <property type="evidence" value="ECO:0007669"/>
    <property type="project" value="UniProtKB-ARBA"/>
</dbReference>
<evidence type="ECO:0000313" key="11">
    <source>
        <dbReference type="Ensembl" id="ENSAPLP00020006758.1"/>
    </source>
</evidence>
<dbReference type="GO" id="GO:0106274">
    <property type="term" value="F:NAD+-protein-arginine ADP-ribosyltransferase activity"/>
    <property type="evidence" value="ECO:0007669"/>
    <property type="project" value="UniProtKB-EC"/>
</dbReference>
<evidence type="ECO:0000256" key="4">
    <source>
        <dbReference type="ARBA" id="ARBA00022695"/>
    </source>
</evidence>
<accession>A0A8B9R687</accession>
<evidence type="ECO:0000313" key="12">
    <source>
        <dbReference type="Proteomes" id="UP000694400"/>
    </source>
</evidence>
<dbReference type="SUPFAM" id="SSF56399">
    <property type="entry name" value="ADP-ribosylation"/>
    <property type="match status" value="1"/>
</dbReference>
<dbReference type="Pfam" id="PF01129">
    <property type="entry name" value="ART"/>
    <property type="match status" value="1"/>
</dbReference>
<keyword evidence="5 10" id="KW-0732">Signal</keyword>
<name>A0A8B9R687_ANAPL</name>
<proteinExistence type="inferred from homology"/>
<feature type="signal peptide" evidence="10">
    <location>
        <begin position="1"/>
        <end position="20"/>
    </location>
</feature>
<dbReference type="Proteomes" id="UP000694400">
    <property type="component" value="Chromosome 1"/>
</dbReference>
<evidence type="ECO:0000256" key="5">
    <source>
        <dbReference type="ARBA" id="ARBA00022729"/>
    </source>
</evidence>
<comment type="similarity">
    <text evidence="1 10">Belongs to the Arg-specific ADP-ribosyltransferase family.</text>
</comment>
<dbReference type="PANTHER" id="PTHR10339:SF19">
    <property type="entry name" value="GPI-LINKED NAD(P)(+)--ARGININE ADP-RIBOSYLTRANSFERASE 1"/>
    <property type="match status" value="1"/>
</dbReference>
<feature type="chain" id="PRO_5034614178" description="NAD(P)(+)--arginine ADP-ribosyltransferase" evidence="10">
    <location>
        <begin position="21"/>
        <end position="371"/>
    </location>
</feature>
<dbReference type="EC" id="2.4.2.31" evidence="10"/>
<dbReference type="PRINTS" id="PR00970">
    <property type="entry name" value="RIBTRNSFRASE"/>
</dbReference>
<keyword evidence="8" id="KW-1015">Disulfide bond</keyword>
<keyword evidence="6 10" id="KW-0521">NADP</keyword>
<dbReference type="PROSITE" id="PS51996">
    <property type="entry name" value="TR_MART"/>
    <property type="match status" value="1"/>
</dbReference>
<evidence type="ECO:0000256" key="7">
    <source>
        <dbReference type="ARBA" id="ARBA00023027"/>
    </source>
</evidence>
<keyword evidence="2 10" id="KW-0328">Glycosyltransferase</keyword>
<evidence type="ECO:0000256" key="1">
    <source>
        <dbReference type="ARBA" id="ARBA00009558"/>
    </source>
</evidence>
<evidence type="ECO:0000256" key="8">
    <source>
        <dbReference type="ARBA" id="ARBA00023157"/>
    </source>
</evidence>
<dbReference type="PROSITE" id="PS01291">
    <property type="entry name" value="ART"/>
    <property type="match status" value="1"/>
</dbReference>
<dbReference type="InterPro" id="IPR000768">
    <property type="entry name" value="ART"/>
</dbReference>
<keyword evidence="3 10" id="KW-0808">Transferase</keyword>
<organism evidence="11 12">
    <name type="scientific">Anas platyrhynchos</name>
    <name type="common">Mallard</name>
    <name type="synonym">Anas boschas</name>
    <dbReference type="NCBI Taxonomy" id="8839"/>
    <lineage>
        <taxon>Eukaryota</taxon>
        <taxon>Metazoa</taxon>
        <taxon>Chordata</taxon>
        <taxon>Craniata</taxon>
        <taxon>Vertebrata</taxon>
        <taxon>Euteleostomi</taxon>
        <taxon>Archelosauria</taxon>
        <taxon>Archosauria</taxon>
        <taxon>Dinosauria</taxon>
        <taxon>Saurischia</taxon>
        <taxon>Theropoda</taxon>
        <taxon>Coelurosauria</taxon>
        <taxon>Aves</taxon>
        <taxon>Neognathae</taxon>
        <taxon>Galloanserae</taxon>
        <taxon>Anseriformes</taxon>
        <taxon>Anatidae</taxon>
        <taxon>Anatinae</taxon>
        <taxon>Anas</taxon>
    </lineage>
</organism>
<evidence type="ECO:0000256" key="2">
    <source>
        <dbReference type="ARBA" id="ARBA00022676"/>
    </source>
</evidence>
<reference evidence="11" key="3">
    <citation type="submission" date="2025-09" db="UniProtKB">
        <authorList>
            <consortium name="Ensembl"/>
        </authorList>
    </citation>
    <scope>IDENTIFICATION</scope>
</reference>
<dbReference type="GO" id="GO:0003950">
    <property type="term" value="F:NAD+ poly-ADP-ribosyltransferase activity"/>
    <property type="evidence" value="ECO:0007669"/>
    <property type="project" value="UniProtKB-ARBA"/>
</dbReference>
<evidence type="ECO:0000256" key="3">
    <source>
        <dbReference type="ARBA" id="ARBA00022679"/>
    </source>
</evidence>
<dbReference type="PANTHER" id="PTHR10339">
    <property type="entry name" value="ADP-RIBOSYLTRANSFERASE"/>
    <property type="match status" value="1"/>
</dbReference>
<reference evidence="11" key="2">
    <citation type="submission" date="2025-08" db="UniProtKB">
        <authorList>
            <consortium name="Ensembl"/>
        </authorList>
    </citation>
    <scope>IDENTIFICATION</scope>
</reference>